<comment type="function">
    <text evidence="2">Accessory subunit of the mitochondrial membrane respiratory chain NADH dehydrogenase (Complex I), that is believed not to be involved in catalysis. Complex I functions in the transfer of electrons from NADH to the respiratory chain. The immediate electron acceptor for the enzyme is believed to be ubiquinone.</text>
</comment>
<dbReference type="AlphaFoldDB" id="A0AAV9XI06"/>
<evidence type="ECO:0000313" key="3">
    <source>
        <dbReference type="EMBL" id="KAK6541549.1"/>
    </source>
</evidence>
<keyword evidence="2" id="KW-0472">Membrane</keyword>
<reference evidence="3 4" key="1">
    <citation type="submission" date="2019-10" db="EMBL/GenBank/DDBJ databases">
        <authorList>
            <person name="Palmer J.M."/>
        </authorList>
    </citation>
    <scope>NUCLEOTIDE SEQUENCE [LARGE SCALE GENOMIC DNA]</scope>
    <source>
        <strain evidence="3 4">TWF694</strain>
    </source>
</reference>
<comment type="similarity">
    <text evidence="1 2">Belongs to the complex I NDUFA12 subunit family.</text>
</comment>
<dbReference type="EMBL" id="JAVHJO010000003">
    <property type="protein sequence ID" value="KAK6541549.1"/>
    <property type="molecule type" value="Genomic_DNA"/>
</dbReference>
<keyword evidence="4" id="KW-1185">Reference proteome</keyword>
<dbReference type="Pfam" id="PF05071">
    <property type="entry name" value="NDUFA12"/>
    <property type="match status" value="1"/>
</dbReference>
<name>A0AAV9XI06_9PEZI</name>
<accession>A0AAV9XI06</accession>
<keyword evidence="2" id="KW-0496">Mitochondrion</keyword>
<dbReference type="GO" id="GO:0045271">
    <property type="term" value="C:respiratory chain complex I"/>
    <property type="evidence" value="ECO:0007669"/>
    <property type="project" value="InterPro"/>
</dbReference>
<protein>
    <recommendedName>
        <fullName evidence="2">NADH dehydrogenase [ubiquinone] 1 alpha subcomplex subunit</fullName>
    </recommendedName>
</protein>
<dbReference type="GO" id="GO:0005743">
    <property type="term" value="C:mitochondrial inner membrane"/>
    <property type="evidence" value="ECO:0007669"/>
    <property type="project" value="UniProtKB-SubCell"/>
</dbReference>
<evidence type="ECO:0000256" key="1">
    <source>
        <dbReference type="ARBA" id="ARBA00007355"/>
    </source>
</evidence>
<dbReference type="InterPro" id="IPR007763">
    <property type="entry name" value="NDUFA12"/>
</dbReference>
<keyword evidence="2" id="KW-0813">Transport</keyword>
<dbReference type="PANTHER" id="PTHR12910:SF2">
    <property type="entry name" value="NADH DEHYDROGENASE [UBIQUINONE] 1 ALPHA SUBCOMPLEX SUBUNIT 12"/>
    <property type="match status" value="1"/>
</dbReference>
<keyword evidence="2" id="KW-0999">Mitochondrion inner membrane</keyword>
<comment type="caution">
    <text evidence="3">The sequence shown here is derived from an EMBL/GenBank/DDBJ whole genome shotgun (WGS) entry which is preliminary data.</text>
</comment>
<dbReference type="Proteomes" id="UP001365542">
    <property type="component" value="Unassembled WGS sequence"/>
</dbReference>
<keyword evidence="2" id="KW-0679">Respiratory chain</keyword>
<sequence length="139" mass="15882">MSTIPRTIKNIWRAGFMDSVKQLATLGDTKAGTFVGTDKYGNKYFQNDEEELPLRTRWVRYKNFYGDAAEIEPQWHAWMSYAIDTPPSQSVIPNTGYEKWGHNIGYNPTQTRGAYKPYSTVKPKISAWEPKVAARGEAQ</sequence>
<proteinExistence type="inferred from homology"/>
<comment type="subcellular location">
    <subcellularLocation>
        <location evidence="2">Mitochondrion inner membrane</location>
        <topology evidence="2">Peripheral membrane protein</topology>
        <orientation evidence="2">Matrix side</orientation>
    </subcellularLocation>
</comment>
<evidence type="ECO:0000256" key="2">
    <source>
        <dbReference type="RuleBase" id="RU363103"/>
    </source>
</evidence>
<gene>
    <name evidence="3" type="ORF">TWF694_007355</name>
</gene>
<evidence type="ECO:0000313" key="4">
    <source>
        <dbReference type="Proteomes" id="UP001365542"/>
    </source>
</evidence>
<dbReference type="PANTHER" id="PTHR12910">
    <property type="entry name" value="NADH-UBIQUINONE OXIDOREDUCTASE SUBUNIT B17.2"/>
    <property type="match status" value="1"/>
</dbReference>
<organism evidence="3 4">
    <name type="scientific">Orbilia ellipsospora</name>
    <dbReference type="NCBI Taxonomy" id="2528407"/>
    <lineage>
        <taxon>Eukaryota</taxon>
        <taxon>Fungi</taxon>
        <taxon>Dikarya</taxon>
        <taxon>Ascomycota</taxon>
        <taxon>Pezizomycotina</taxon>
        <taxon>Orbiliomycetes</taxon>
        <taxon>Orbiliales</taxon>
        <taxon>Orbiliaceae</taxon>
        <taxon>Orbilia</taxon>
    </lineage>
</organism>
<dbReference type="GO" id="GO:0006979">
    <property type="term" value="P:response to oxidative stress"/>
    <property type="evidence" value="ECO:0007669"/>
    <property type="project" value="TreeGrafter"/>
</dbReference>
<keyword evidence="2" id="KW-0249">Electron transport</keyword>